<dbReference type="Pfam" id="PF00106">
    <property type="entry name" value="adh_short"/>
    <property type="match status" value="1"/>
</dbReference>
<name>A0A166Q9K7_9AGAM</name>
<evidence type="ECO:0000313" key="3">
    <source>
        <dbReference type="Proteomes" id="UP000076532"/>
    </source>
</evidence>
<dbReference type="Gene3D" id="3.40.50.720">
    <property type="entry name" value="NAD(P)-binding Rossmann-like Domain"/>
    <property type="match status" value="1"/>
</dbReference>
<keyword evidence="1" id="KW-0560">Oxidoreductase</keyword>
<dbReference type="PANTHER" id="PTHR47534">
    <property type="entry name" value="YALI0E05731P"/>
    <property type="match status" value="1"/>
</dbReference>
<proteinExistence type="predicted"/>
<organism evidence="2 3">
    <name type="scientific">Athelia psychrophila</name>
    <dbReference type="NCBI Taxonomy" id="1759441"/>
    <lineage>
        <taxon>Eukaryota</taxon>
        <taxon>Fungi</taxon>
        <taxon>Dikarya</taxon>
        <taxon>Basidiomycota</taxon>
        <taxon>Agaricomycotina</taxon>
        <taxon>Agaricomycetes</taxon>
        <taxon>Agaricomycetidae</taxon>
        <taxon>Atheliales</taxon>
        <taxon>Atheliaceae</taxon>
        <taxon>Athelia</taxon>
    </lineage>
</organism>
<sequence length="303" mass="32643">MPALSEARSANASFSTAYLPVALFVGGTSGIGRATAEAFARSTKGHAHIVIVGRNRQAGEAVLASFPQAATSRYEFVQCDVSLMQNVHATAAALRASLPKLNYLMASPGLMTLSGRDETAEGIDKKLAVDYYARWTFVKELVPLLRNAKDAGEDAKVLTLLAAGEGGNIDLDNLGLKRGYSLPKAMEAAATYNDLMIETFAAQQPDMAFTHMFPGLVRTGLTKPAHWALAPVWPVMQALMYPFSISAADSAEYVLHALLEGEKGFFRRGPQGQLLKNEGKGYFATEEAKTKLWDHTVEATTVV</sequence>
<dbReference type="InterPro" id="IPR036291">
    <property type="entry name" value="NAD(P)-bd_dom_sf"/>
</dbReference>
<dbReference type="SUPFAM" id="SSF51735">
    <property type="entry name" value="NAD(P)-binding Rossmann-fold domains"/>
    <property type="match status" value="1"/>
</dbReference>
<gene>
    <name evidence="2" type="ORF">FIBSPDRAFT_928345</name>
</gene>
<dbReference type="STRING" id="436010.A0A166Q9K7"/>
<dbReference type="GO" id="GO:0016491">
    <property type="term" value="F:oxidoreductase activity"/>
    <property type="evidence" value="ECO:0007669"/>
    <property type="project" value="UniProtKB-KW"/>
</dbReference>
<dbReference type="InterPro" id="IPR052228">
    <property type="entry name" value="Sec_Metab_Biosynth_Oxidored"/>
</dbReference>
<dbReference type="PANTHER" id="PTHR47534:SF3">
    <property type="entry name" value="ALCOHOL DEHYDROGENASE-LIKE C-TERMINAL DOMAIN-CONTAINING PROTEIN"/>
    <property type="match status" value="1"/>
</dbReference>
<dbReference type="OrthoDB" id="2898509at2759"/>
<dbReference type="Proteomes" id="UP000076532">
    <property type="component" value="Unassembled WGS sequence"/>
</dbReference>
<dbReference type="InterPro" id="IPR002347">
    <property type="entry name" value="SDR_fam"/>
</dbReference>
<dbReference type="AlphaFoldDB" id="A0A166Q9K7"/>
<keyword evidence="3" id="KW-1185">Reference proteome</keyword>
<evidence type="ECO:0000256" key="1">
    <source>
        <dbReference type="ARBA" id="ARBA00023002"/>
    </source>
</evidence>
<protein>
    <submittedName>
        <fullName evidence="2">NAD(P)-binding protein</fullName>
    </submittedName>
</protein>
<reference evidence="2 3" key="1">
    <citation type="journal article" date="2016" name="Mol. Biol. Evol.">
        <title>Comparative Genomics of Early-Diverging Mushroom-Forming Fungi Provides Insights into the Origins of Lignocellulose Decay Capabilities.</title>
        <authorList>
            <person name="Nagy L.G."/>
            <person name="Riley R."/>
            <person name="Tritt A."/>
            <person name="Adam C."/>
            <person name="Daum C."/>
            <person name="Floudas D."/>
            <person name="Sun H."/>
            <person name="Yadav J.S."/>
            <person name="Pangilinan J."/>
            <person name="Larsson K.H."/>
            <person name="Matsuura K."/>
            <person name="Barry K."/>
            <person name="Labutti K."/>
            <person name="Kuo R."/>
            <person name="Ohm R.A."/>
            <person name="Bhattacharya S.S."/>
            <person name="Shirouzu T."/>
            <person name="Yoshinaga Y."/>
            <person name="Martin F.M."/>
            <person name="Grigoriev I.V."/>
            <person name="Hibbett D.S."/>
        </authorList>
    </citation>
    <scope>NUCLEOTIDE SEQUENCE [LARGE SCALE GENOMIC DNA]</scope>
    <source>
        <strain evidence="2 3">CBS 109695</strain>
    </source>
</reference>
<evidence type="ECO:0000313" key="2">
    <source>
        <dbReference type="EMBL" id="KZP26909.1"/>
    </source>
</evidence>
<dbReference type="EMBL" id="KV417511">
    <property type="protein sequence ID" value="KZP26909.1"/>
    <property type="molecule type" value="Genomic_DNA"/>
</dbReference>
<accession>A0A166Q9K7</accession>